<dbReference type="EMBL" id="FQVU01000001">
    <property type="protein sequence ID" value="SHF76995.1"/>
    <property type="molecule type" value="Genomic_DNA"/>
</dbReference>
<dbReference type="Pfam" id="PF00708">
    <property type="entry name" value="Acylphosphatase"/>
    <property type="match status" value="1"/>
</dbReference>
<evidence type="ECO:0000313" key="8">
    <source>
        <dbReference type="EMBL" id="SHF76995.1"/>
    </source>
</evidence>
<reference evidence="8 9" key="1">
    <citation type="submission" date="2016-11" db="EMBL/GenBank/DDBJ databases">
        <authorList>
            <person name="Jaros S."/>
            <person name="Januszkiewicz K."/>
            <person name="Wedrychowicz H."/>
        </authorList>
    </citation>
    <scope>NUCLEOTIDE SEQUENCE [LARGE SCALE GENOMIC DNA]</scope>
    <source>
        <strain evidence="8 9">DSM 45627</strain>
    </source>
</reference>
<dbReference type="InterPro" id="IPR017968">
    <property type="entry name" value="Acylphosphatase_CS"/>
</dbReference>
<evidence type="ECO:0000313" key="9">
    <source>
        <dbReference type="Proteomes" id="UP000186132"/>
    </source>
</evidence>
<gene>
    <name evidence="8" type="ORF">SAMN05443575_0854</name>
</gene>
<dbReference type="PANTHER" id="PTHR47268">
    <property type="entry name" value="ACYLPHOSPHATASE"/>
    <property type="match status" value="1"/>
</dbReference>
<dbReference type="AlphaFoldDB" id="A0A1M5ECS1"/>
<feature type="active site" evidence="5">
    <location>
        <position position="21"/>
    </location>
</feature>
<dbReference type="Proteomes" id="UP000186132">
    <property type="component" value="Unassembled WGS sequence"/>
</dbReference>
<name>A0A1M5ECS1_9ACTN</name>
<dbReference type="GO" id="GO:0003998">
    <property type="term" value="F:acylphosphatase activity"/>
    <property type="evidence" value="ECO:0007669"/>
    <property type="project" value="UniProtKB-EC"/>
</dbReference>
<dbReference type="InterPro" id="IPR020456">
    <property type="entry name" value="Acylphosphatase"/>
</dbReference>
<proteinExistence type="inferred from homology"/>
<evidence type="ECO:0000256" key="4">
    <source>
        <dbReference type="ARBA" id="ARBA00047645"/>
    </source>
</evidence>
<dbReference type="PANTHER" id="PTHR47268:SF4">
    <property type="entry name" value="ACYLPHOSPHATASE"/>
    <property type="match status" value="1"/>
</dbReference>
<evidence type="ECO:0000256" key="3">
    <source>
        <dbReference type="ARBA" id="ARBA00015991"/>
    </source>
</evidence>
<accession>A0A1M5ECS1</accession>
<dbReference type="Gene3D" id="3.30.70.100">
    <property type="match status" value="1"/>
</dbReference>
<dbReference type="SUPFAM" id="SSF54975">
    <property type="entry name" value="Acylphosphatase/BLUF domain-like"/>
    <property type="match status" value="1"/>
</dbReference>
<dbReference type="NCBIfam" id="NF010997">
    <property type="entry name" value="PRK14422.1"/>
    <property type="match status" value="1"/>
</dbReference>
<dbReference type="InterPro" id="IPR001792">
    <property type="entry name" value="Acylphosphatase-like_dom"/>
</dbReference>
<keyword evidence="5" id="KW-0378">Hydrolase</keyword>
<dbReference type="InterPro" id="IPR036046">
    <property type="entry name" value="Acylphosphatase-like_dom_sf"/>
</dbReference>
<organism evidence="8 9">
    <name type="scientific">Jatrophihabitans endophyticus</name>
    <dbReference type="NCBI Taxonomy" id="1206085"/>
    <lineage>
        <taxon>Bacteria</taxon>
        <taxon>Bacillati</taxon>
        <taxon>Actinomycetota</taxon>
        <taxon>Actinomycetes</taxon>
        <taxon>Jatrophihabitantales</taxon>
        <taxon>Jatrophihabitantaceae</taxon>
        <taxon>Jatrophihabitans</taxon>
    </lineage>
</organism>
<protein>
    <recommendedName>
        <fullName evidence="3 5">acylphosphatase</fullName>
        <ecNumber evidence="2 5">3.6.1.7</ecNumber>
    </recommendedName>
</protein>
<keyword evidence="9" id="KW-1185">Reference proteome</keyword>
<dbReference type="RefSeq" id="WP_073386281.1">
    <property type="nucleotide sequence ID" value="NZ_FQVU01000001.1"/>
</dbReference>
<feature type="domain" description="Acylphosphatase-like" evidence="7">
    <location>
        <begin position="6"/>
        <end position="91"/>
    </location>
</feature>
<evidence type="ECO:0000259" key="7">
    <source>
        <dbReference type="PROSITE" id="PS51160"/>
    </source>
</evidence>
<evidence type="ECO:0000256" key="6">
    <source>
        <dbReference type="RuleBase" id="RU004168"/>
    </source>
</evidence>
<evidence type="ECO:0000256" key="1">
    <source>
        <dbReference type="ARBA" id="ARBA00005614"/>
    </source>
</evidence>
<dbReference type="PROSITE" id="PS51160">
    <property type="entry name" value="ACYLPHOSPHATASE_3"/>
    <property type="match status" value="1"/>
</dbReference>
<dbReference type="PRINTS" id="PR00112">
    <property type="entry name" value="ACYLPHPHTASE"/>
</dbReference>
<dbReference type="STRING" id="1206085.SAMN05443575_0854"/>
<evidence type="ECO:0000256" key="2">
    <source>
        <dbReference type="ARBA" id="ARBA00012150"/>
    </source>
</evidence>
<comment type="similarity">
    <text evidence="1 6">Belongs to the acylphosphatase family.</text>
</comment>
<sequence>MSDRVRLQAFVSGRVQGVGFRAWTRDEARRLGLAGAAVNLPDGRVEVVAEGPRVDCEALLAQLHGDTPPGSVTSVETVWSDPEGLTGFTAG</sequence>
<dbReference type="EC" id="3.6.1.7" evidence="2 5"/>
<evidence type="ECO:0000256" key="5">
    <source>
        <dbReference type="PROSITE-ProRule" id="PRU00520"/>
    </source>
</evidence>
<comment type="catalytic activity">
    <reaction evidence="4 5">
        <text>an acyl phosphate + H2O = a carboxylate + phosphate + H(+)</text>
        <dbReference type="Rhea" id="RHEA:14965"/>
        <dbReference type="ChEBI" id="CHEBI:15377"/>
        <dbReference type="ChEBI" id="CHEBI:15378"/>
        <dbReference type="ChEBI" id="CHEBI:29067"/>
        <dbReference type="ChEBI" id="CHEBI:43474"/>
        <dbReference type="ChEBI" id="CHEBI:59918"/>
        <dbReference type="EC" id="3.6.1.7"/>
    </reaction>
</comment>
<dbReference type="PROSITE" id="PS00150">
    <property type="entry name" value="ACYLPHOSPHATASE_1"/>
    <property type="match status" value="1"/>
</dbReference>
<feature type="active site" evidence="5">
    <location>
        <position position="39"/>
    </location>
</feature>
<dbReference type="OrthoDB" id="3182027at2"/>